<feature type="non-terminal residue" evidence="2">
    <location>
        <position position="63"/>
    </location>
</feature>
<evidence type="ECO:0000256" key="1">
    <source>
        <dbReference type="SAM" id="MobiDB-lite"/>
    </source>
</evidence>
<name>A0A6J4MWW0_9BACT</name>
<dbReference type="EMBL" id="CADCTV010000964">
    <property type="protein sequence ID" value="CAA9371095.1"/>
    <property type="molecule type" value="Genomic_DNA"/>
</dbReference>
<keyword evidence="2" id="KW-0456">Lyase</keyword>
<feature type="compositionally biased region" description="Basic residues" evidence="1">
    <location>
        <begin position="27"/>
        <end position="40"/>
    </location>
</feature>
<reference evidence="2" key="1">
    <citation type="submission" date="2020-02" db="EMBL/GenBank/DDBJ databases">
        <authorList>
            <person name="Meier V. D."/>
        </authorList>
    </citation>
    <scope>NUCLEOTIDE SEQUENCE</scope>
    <source>
        <strain evidence="2">AVDCRST_MAG89</strain>
    </source>
</reference>
<proteinExistence type="predicted"/>
<gene>
    <name evidence="2" type="ORF">AVDCRST_MAG89-4597</name>
</gene>
<protein>
    <submittedName>
        <fullName evidence="2">Cyclic pyranopterin phosphate synthase (MoaA)</fullName>
        <ecNumber evidence="2">4.1.99.18</ecNumber>
    </submittedName>
</protein>
<dbReference type="GO" id="GO:0016829">
    <property type="term" value="F:lyase activity"/>
    <property type="evidence" value="ECO:0007669"/>
    <property type="project" value="UniProtKB-KW"/>
</dbReference>
<feature type="non-terminal residue" evidence="2">
    <location>
        <position position="1"/>
    </location>
</feature>
<dbReference type="EC" id="4.1.99.18" evidence="2"/>
<evidence type="ECO:0000313" key="2">
    <source>
        <dbReference type="EMBL" id="CAA9371095.1"/>
    </source>
</evidence>
<dbReference type="AlphaFoldDB" id="A0A6J4MWW0"/>
<feature type="compositionally biased region" description="Basic residues" evidence="1">
    <location>
        <begin position="1"/>
        <end position="15"/>
    </location>
</feature>
<organism evidence="2">
    <name type="scientific">uncultured Gemmatimonadota bacterium</name>
    <dbReference type="NCBI Taxonomy" id="203437"/>
    <lineage>
        <taxon>Bacteria</taxon>
        <taxon>Pseudomonadati</taxon>
        <taxon>Gemmatimonadota</taxon>
        <taxon>environmental samples</taxon>
    </lineage>
</organism>
<sequence>DAPRAAGRRHGRRAARAGGGGDDGRLRPRHRVPAHLRHRQVQPPLRLLHAGGGASLAPPRAAP</sequence>
<accession>A0A6J4MWW0</accession>
<feature type="region of interest" description="Disordered" evidence="1">
    <location>
        <begin position="1"/>
        <end position="63"/>
    </location>
</feature>